<evidence type="ECO:0000313" key="8">
    <source>
        <dbReference type="EMBL" id="SKB90700.1"/>
    </source>
</evidence>
<dbReference type="Gene3D" id="1.25.40.390">
    <property type="match status" value="1"/>
</dbReference>
<dbReference type="STRING" id="623280.SAMN05660226_03751"/>
<comment type="subcellular location">
    <subcellularLocation>
        <location evidence="1">Cell outer membrane</location>
    </subcellularLocation>
</comment>
<evidence type="ECO:0000259" key="6">
    <source>
        <dbReference type="Pfam" id="PF07980"/>
    </source>
</evidence>
<dbReference type="GO" id="GO:0009279">
    <property type="term" value="C:cell outer membrane"/>
    <property type="evidence" value="ECO:0007669"/>
    <property type="project" value="UniProtKB-SubCell"/>
</dbReference>
<dbReference type="RefSeq" id="WP_079718378.1">
    <property type="nucleotide sequence ID" value="NZ_FUYS01000013.1"/>
</dbReference>
<dbReference type="AlphaFoldDB" id="A0A1T5F3R6"/>
<dbReference type="Pfam" id="PF14322">
    <property type="entry name" value="SusD-like_3"/>
    <property type="match status" value="1"/>
</dbReference>
<protein>
    <submittedName>
        <fullName evidence="8">Starch-binding associating with outer membrane</fullName>
    </submittedName>
</protein>
<keyword evidence="5" id="KW-0998">Cell outer membrane</keyword>
<comment type="similarity">
    <text evidence="2">Belongs to the SusD family.</text>
</comment>
<evidence type="ECO:0000259" key="7">
    <source>
        <dbReference type="Pfam" id="PF14322"/>
    </source>
</evidence>
<name>A0A1T5F3R6_9SPHI</name>
<reference evidence="8 9" key="1">
    <citation type="submission" date="2017-02" db="EMBL/GenBank/DDBJ databases">
        <authorList>
            <person name="Peterson S.W."/>
        </authorList>
    </citation>
    <scope>NUCLEOTIDE SEQUENCE [LARGE SCALE GENOMIC DNA]</scope>
    <source>
        <strain evidence="8 9">DSM 22899</strain>
    </source>
</reference>
<dbReference type="Proteomes" id="UP000190541">
    <property type="component" value="Unassembled WGS sequence"/>
</dbReference>
<evidence type="ECO:0000313" key="9">
    <source>
        <dbReference type="Proteomes" id="UP000190541"/>
    </source>
</evidence>
<keyword evidence="4" id="KW-0472">Membrane</keyword>
<proteinExistence type="inferred from homology"/>
<organism evidence="8 9">
    <name type="scientific">Parapedobacter luteus</name>
    <dbReference type="NCBI Taxonomy" id="623280"/>
    <lineage>
        <taxon>Bacteria</taxon>
        <taxon>Pseudomonadati</taxon>
        <taxon>Bacteroidota</taxon>
        <taxon>Sphingobacteriia</taxon>
        <taxon>Sphingobacteriales</taxon>
        <taxon>Sphingobacteriaceae</taxon>
        <taxon>Parapedobacter</taxon>
    </lineage>
</organism>
<dbReference type="PROSITE" id="PS51257">
    <property type="entry name" value="PROKAR_LIPOPROTEIN"/>
    <property type="match status" value="1"/>
</dbReference>
<feature type="domain" description="RagB/SusD" evidence="6">
    <location>
        <begin position="346"/>
        <end position="497"/>
    </location>
</feature>
<dbReference type="OrthoDB" id="618454at2"/>
<dbReference type="SUPFAM" id="SSF48452">
    <property type="entry name" value="TPR-like"/>
    <property type="match status" value="1"/>
</dbReference>
<dbReference type="Pfam" id="PF07980">
    <property type="entry name" value="SusD_RagB"/>
    <property type="match status" value="1"/>
</dbReference>
<dbReference type="InterPro" id="IPR011990">
    <property type="entry name" value="TPR-like_helical_dom_sf"/>
</dbReference>
<evidence type="ECO:0000256" key="3">
    <source>
        <dbReference type="ARBA" id="ARBA00022729"/>
    </source>
</evidence>
<dbReference type="InterPro" id="IPR033985">
    <property type="entry name" value="SusD-like_N"/>
</dbReference>
<accession>A0A1T5F3R6</accession>
<evidence type="ECO:0000256" key="1">
    <source>
        <dbReference type="ARBA" id="ARBA00004442"/>
    </source>
</evidence>
<sequence>MKLTFPIRIATACMVVVLSSCDKYLDRPPIGQINEDMITTDPSVTTVTALADAAYVPLSSTLNLLGDWAWNDGLVIRNDFIIEDIASGDMLKKWAPDGDQAWMDEVSSFNFTAQNPAFNGTWAYAFEGITRANRAIAQLENQELMAQIGMDAALRNRLLGELYFLRAFNYFDLVVNFGDAPLLLQPFTDFNEIYEAAKRVPKEEIWQQIQTDLVNAEGLLPAGKYADANAPWRVSQGAVLALQAKVALYNGRWQQVVDKVAELEQLGYYHLNANYFDNFDVGKEFAENEVVFAYDHRQGVVPRRGNGLTALMGWGFVAPSADFLAEFEPNDPRLAYTVDTENQNIYKLLGATNGGNKGNEDAPNNRIFIRWADILLWKAEALNELGNYPASISIINEVRARARTTPTIDGGQAPAGTLPARSTAVTDPAQIKQWLIHERRVELGFESHRLSDLRRWQLAEEVLSALGKNFRPYNYLYPIPQNEVDKSGGTIVQNEGY</sequence>
<keyword evidence="3" id="KW-0732">Signal</keyword>
<evidence type="ECO:0000256" key="4">
    <source>
        <dbReference type="ARBA" id="ARBA00023136"/>
    </source>
</evidence>
<evidence type="ECO:0000256" key="2">
    <source>
        <dbReference type="ARBA" id="ARBA00006275"/>
    </source>
</evidence>
<dbReference type="CDD" id="cd08977">
    <property type="entry name" value="SusD"/>
    <property type="match status" value="1"/>
</dbReference>
<evidence type="ECO:0000256" key="5">
    <source>
        <dbReference type="ARBA" id="ARBA00023237"/>
    </source>
</evidence>
<keyword evidence="9" id="KW-1185">Reference proteome</keyword>
<feature type="domain" description="SusD-like N-terminal" evidence="7">
    <location>
        <begin position="112"/>
        <end position="248"/>
    </location>
</feature>
<dbReference type="InterPro" id="IPR012944">
    <property type="entry name" value="SusD_RagB_dom"/>
</dbReference>
<gene>
    <name evidence="8" type="ORF">SAMN05660226_03751</name>
</gene>
<dbReference type="EMBL" id="FUYS01000013">
    <property type="protein sequence ID" value="SKB90700.1"/>
    <property type="molecule type" value="Genomic_DNA"/>
</dbReference>